<keyword evidence="8" id="KW-0732">Signal</keyword>
<dbReference type="InterPro" id="IPR023561">
    <property type="entry name" value="Carbonic_anhydrase_a-class"/>
</dbReference>
<evidence type="ECO:0000313" key="12">
    <source>
        <dbReference type="Proteomes" id="UP000185657"/>
    </source>
</evidence>
<dbReference type="Pfam" id="PF00194">
    <property type="entry name" value="Carb_anhydrase"/>
    <property type="match status" value="1"/>
</dbReference>
<comment type="catalytic activity">
    <reaction evidence="6">
        <text>hydrogencarbonate + H(+) = CO2 + H2O</text>
        <dbReference type="Rhea" id="RHEA:10748"/>
        <dbReference type="ChEBI" id="CHEBI:15377"/>
        <dbReference type="ChEBI" id="CHEBI:15378"/>
        <dbReference type="ChEBI" id="CHEBI:16526"/>
        <dbReference type="ChEBI" id="CHEBI:17544"/>
        <dbReference type="EC" id="4.2.1.1"/>
    </reaction>
</comment>
<dbReference type="PROSITE" id="PS51144">
    <property type="entry name" value="ALPHA_CA_2"/>
    <property type="match status" value="1"/>
</dbReference>
<evidence type="ECO:0000313" key="11">
    <source>
        <dbReference type="EMBL" id="OAD43140.1"/>
    </source>
</evidence>
<sequence length="387" mass="41526">MKPQRPPHRRIHPLALALSGCLALSANHSLAADHGAAHAEAPADKPAAHAPAPVQETHAEPAAPQSSSGQDTISRLKAVIERHGAKGGSVSLRVGGHVIAAANSHSAAPSADEPHAASGHKTRPAKVSPKASRDYIRARAAVLSGHAAPEAHAAAGGDSHEVHWEHQGENGPQNWASLKPEFSTCATGQRQSPVHILETETMPGKAEILRFDYRPSGGSVVNNGHTVQVDLAGDNTLYVRGSAYKLIQFHFHHPAEERVNYKGFSMVAHLVHKNAEGQLAVVAVLIDPGAENALIDQVWTRMPLDVQDRVGLPAGLIDMNQILPADQRYYQFIGSLTTPPCTEGVLWLVMKQPMTVSRDQLKLFTHLYPMNARPVQALNGRLVREAL</sequence>
<dbReference type="RefSeq" id="WP_066086466.1">
    <property type="nucleotide sequence ID" value="NZ_CP017476.1"/>
</dbReference>
<dbReference type="GO" id="GO:0004089">
    <property type="term" value="F:carbonate dehydratase activity"/>
    <property type="evidence" value="ECO:0007669"/>
    <property type="project" value="UniProtKB-EC"/>
</dbReference>
<dbReference type="Proteomes" id="UP000185680">
    <property type="component" value="Chromosome"/>
</dbReference>
<dbReference type="PROSITE" id="PS51257">
    <property type="entry name" value="PROKAR_LIPOPROTEIN"/>
    <property type="match status" value="1"/>
</dbReference>
<evidence type="ECO:0000256" key="6">
    <source>
        <dbReference type="ARBA" id="ARBA00048348"/>
    </source>
</evidence>
<feature type="domain" description="Alpha-carbonic anhydrase" evidence="9">
    <location>
        <begin position="162"/>
        <end position="387"/>
    </location>
</feature>
<keyword evidence="5" id="KW-0456">Lyase</keyword>
<dbReference type="STRING" id="1763535.LPB072_20015"/>
<dbReference type="InterPro" id="IPR041891">
    <property type="entry name" value="Alpha_CA_prokaryot-like"/>
</dbReference>
<dbReference type="OrthoDB" id="5327615at2"/>
<keyword evidence="3" id="KW-0479">Metal-binding</keyword>
<organism evidence="10 13">
    <name type="scientific">Hydrogenophaga crassostreae</name>
    <dbReference type="NCBI Taxonomy" id="1763535"/>
    <lineage>
        <taxon>Bacteria</taxon>
        <taxon>Pseudomonadati</taxon>
        <taxon>Pseudomonadota</taxon>
        <taxon>Betaproteobacteria</taxon>
        <taxon>Burkholderiales</taxon>
        <taxon>Comamonadaceae</taxon>
        <taxon>Hydrogenophaga</taxon>
    </lineage>
</organism>
<comment type="similarity">
    <text evidence="1">Belongs to the alpha-carbonic anhydrase family.</text>
</comment>
<dbReference type="KEGG" id="hyl:LPB072_20015"/>
<dbReference type="SMART" id="SM01057">
    <property type="entry name" value="Carb_anhydrase"/>
    <property type="match status" value="1"/>
</dbReference>
<dbReference type="EMBL" id="LVWD01000004">
    <property type="protein sequence ID" value="OAD43140.1"/>
    <property type="molecule type" value="Genomic_DNA"/>
</dbReference>
<dbReference type="InterPro" id="IPR001148">
    <property type="entry name" value="CA_dom"/>
</dbReference>
<gene>
    <name evidence="10" type="ORF">LPB072_20015</name>
    <name evidence="11" type="ORF">LPB72_04535</name>
</gene>
<feature type="region of interest" description="Disordered" evidence="7">
    <location>
        <begin position="104"/>
        <end position="132"/>
    </location>
</feature>
<feature type="compositionally biased region" description="Basic and acidic residues" evidence="7">
    <location>
        <begin position="35"/>
        <end position="47"/>
    </location>
</feature>
<dbReference type="EMBL" id="CP017476">
    <property type="protein sequence ID" value="AOW14764.1"/>
    <property type="molecule type" value="Genomic_DNA"/>
</dbReference>
<dbReference type="Proteomes" id="UP000185657">
    <property type="component" value="Unassembled WGS sequence"/>
</dbReference>
<evidence type="ECO:0000259" key="9">
    <source>
        <dbReference type="PROSITE" id="PS51144"/>
    </source>
</evidence>
<feature type="compositionally biased region" description="Basic and acidic residues" evidence="7">
    <location>
        <begin position="158"/>
        <end position="168"/>
    </location>
</feature>
<dbReference type="PANTHER" id="PTHR18952:SF265">
    <property type="entry name" value="CARBONIC ANHYDRASE"/>
    <property type="match status" value="1"/>
</dbReference>
<keyword evidence="4" id="KW-0862">Zinc</keyword>
<dbReference type="AlphaFoldDB" id="A0A162Z1X5"/>
<evidence type="ECO:0000256" key="1">
    <source>
        <dbReference type="ARBA" id="ARBA00010718"/>
    </source>
</evidence>
<reference evidence="11 12" key="1">
    <citation type="submission" date="2016-02" db="EMBL/GenBank/DDBJ databases">
        <title>Draft genome sequence of Hydrogenophaga sp. LPB0072.</title>
        <authorList>
            <person name="Shin S.-K."/>
            <person name="Yi H."/>
        </authorList>
    </citation>
    <scope>NUCLEOTIDE SEQUENCE [LARGE SCALE GENOMIC DNA]</scope>
    <source>
        <strain evidence="11 12">LPB0072</strain>
    </source>
</reference>
<evidence type="ECO:0000313" key="10">
    <source>
        <dbReference type="EMBL" id="AOW14764.1"/>
    </source>
</evidence>
<evidence type="ECO:0000256" key="4">
    <source>
        <dbReference type="ARBA" id="ARBA00022833"/>
    </source>
</evidence>
<dbReference type="Gene3D" id="3.10.200.10">
    <property type="entry name" value="Alpha carbonic anhydrase"/>
    <property type="match status" value="1"/>
</dbReference>
<name>A0A162Z1X5_9BURK</name>
<feature type="region of interest" description="Disordered" evidence="7">
    <location>
        <begin position="148"/>
        <end position="169"/>
    </location>
</feature>
<reference evidence="10 13" key="2">
    <citation type="submission" date="2016-10" db="EMBL/GenBank/DDBJ databases">
        <title>Hydorgenophaga sp. LPB0072 isolated from gastropod.</title>
        <authorList>
            <person name="Kim E."/>
            <person name="Yi H."/>
        </authorList>
    </citation>
    <scope>NUCLEOTIDE SEQUENCE [LARGE SCALE GENOMIC DNA]</scope>
    <source>
        <strain evidence="10 13">LPB0072</strain>
    </source>
</reference>
<feature type="chain" id="PRO_5043579319" description="carbonic anhydrase" evidence="8">
    <location>
        <begin position="32"/>
        <end position="387"/>
    </location>
</feature>
<evidence type="ECO:0000313" key="13">
    <source>
        <dbReference type="Proteomes" id="UP000185680"/>
    </source>
</evidence>
<dbReference type="GO" id="GO:0008270">
    <property type="term" value="F:zinc ion binding"/>
    <property type="evidence" value="ECO:0007669"/>
    <property type="project" value="InterPro"/>
</dbReference>
<dbReference type="PANTHER" id="PTHR18952">
    <property type="entry name" value="CARBONIC ANHYDRASE"/>
    <property type="match status" value="1"/>
</dbReference>
<evidence type="ECO:0000256" key="8">
    <source>
        <dbReference type="SAM" id="SignalP"/>
    </source>
</evidence>
<dbReference type="SUPFAM" id="SSF51069">
    <property type="entry name" value="Carbonic anhydrase"/>
    <property type="match status" value="1"/>
</dbReference>
<evidence type="ECO:0000256" key="5">
    <source>
        <dbReference type="ARBA" id="ARBA00023239"/>
    </source>
</evidence>
<keyword evidence="12" id="KW-1185">Reference proteome</keyword>
<evidence type="ECO:0000256" key="7">
    <source>
        <dbReference type="SAM" id="MobiDB-lite"/>
    </source>
</evidence>
<dbReference type="InterPro" id="IPR036398">
    <property type="entry name" value="CA_dom_sf"/>
</dbReference>
<evidence type="ECO:0000256" key="2">
    <source>
        <dbReference type="ARBA" id="ARBA00012925"/>
    </source>
</evidence>
<feature type="region of interest" description="Disordered" evidence="7">
    <location>
        <begin position="33"/>
        <end position="71"/>
    </location>
</feature>
<accession>A0A162Z1X5</accession>
<dbReference type="CDD" id="cd03124">
    <property type="entry name" value="alpha_CA_prokaryotic_like"/>
    <property type="match status" value="1"/>
</dbReference>
<feature type="compositionally biased region" description="Low complexity" evidence="7">
    <location>
        <begin position="148"/>
        <end position="157"/>
    </location>
</feature>
<proteinExistence type="inferred from homology"/>
<dbReference type="EC" id="4.2.1.1" evidence="2"/>
<feature type="signal peptide" evidence="8">
    <location>
        <begin position="1"/>
        <end position="31"/>
    </location>
</feature>
<protein>
    <recommendedName>
        <fullName evidence="2">carbonic anhydrase</fullName>
        <ecNumber evidence="2">4.2.1.1</ecNumber>
    </recommendedName>
</protein>
<evidence type="ECO:0000256" key="3">
    <source>
        <dbReference type="ARBA" id="ARBA00022723"/>
    </source>
</evidence>